<feature type="non-terminal residue" evidence="1">
    <location>
        <position position="1"/>
    </location>
</feature>
<gene>
    <name evidence="1" type="ORF">Bfra_006530</name>
</gene>
<proteinExistence type="predicted"/>
<reference evidence="1 2" key="1">
    <citation type="journal article" date="2020" name="Phytopathology">
        <title>A high-quality genome resource of Botrytis fragariae, a new and rapidly spreading fungal pathogen causing strawberry gray mold in the U.S.A.</title>
        <authorList>
            <person name="Wu Y."/>
            <person name="Saski C.A."/>
            <person name="Schnabel G."/>
            <person name="Xiao S."/>
            <person name="Hu M."/>
        </authorList>
    </citation>
    <scope>NUCLEOTIDE SEQUENCE [LARGE SCALE GENOMIC DNA]</scope>
    <source>
        <strain evidence="1 2">BVB16</strain>
    </source>
</reference>
<comment type="caution">
    <text evidence="1">The sequence shown here is derived from an EMBL/GenBank/DDBJ whole genome shotgun (WGS) entry which is preliminary data.</text>
</comment>
<evidence type="ECO:0000313" key="2">
    <source>
        <dbReference type="Proteomes" id="UP000531561"/>
    </source>
</evidence>
<name>A0A8H6B5H3_9HELO</name>
<keyword evidence="2" id="KW-1185">Reference proteome</keyword>
<dbReference type="GeneID" id="59260592"/>
<protein>
    <submittedName>
        <fullName evidence="1">Uncharacterized protein</fullName>
    </submittedName>
</protein>
<dbReference type="EMBL" id="JABFCT010000001">
    <property type="protein sequence ID" value="KAF5879322.1"/>
    <property type="molecule type" value="Genomic_DNA"/>
</dbReference>
<organism evidence="1 2">
    <name type="scientific">Botrytis fragariae</name>
    <dbReference type="NCBI Taxonomy" id="1964551"/>
    <lineage>
        <taxon>Eukaryota</taxon>
        <taxon>Fungi</taxon>
        <taxon>Dikarya</taxon>
        <taxon>Ascomycota</taxon>
        <taxon>Pezizomycotina</taxon>
        <taxon>Leotiomycetes</taxon>
        <taxon>Helotiales</taxon>
        <taxon>Sclerotiniaceae</taxon>
        <taxon>Botrytis</taxon>
    </lineage>
</organism>
<accession>A0A8H6B5H3</accession>
<dbReference type="AlphaFoldDB" id="A0A8H6B5H3"/>
<sequence>YSVAFVQSKHKFHSHFEPEALEHLQNCYTTKEWLTSGTVMDLLYILSPVANHNILEIPPALRQDLRFWLPMEVFENPELTSLRDLSVARKTSSLLRISPTSIVLYIVSAL</sequence>
<evidence type="ECO:0000313" key="1">
    <source>
        <dbReference type="EMBL" id="KAF5879322.1"/>
    </source>
</evidence>
<dbReference type="Proteomes" id="UP000531561">
    <property type="component" value="Unassembled WGS sequence"/>
</dbReference>
<dbReference type="RefSeq" id="XP_037198266.1">
    <property type="nucleotide sequence ID" value="XM_037336900.1"/>
</dbReference>